<keyword evidence="6 7" id="KW-0472">Membrane</keyword>
<feature type="transmembrane region" description="Helical" evidence="7">
    <location>
        <begin position="286"/>
        <end position="305"/>
    </location>
</feature>
<name>A0A0A1FC72_9BURK</name>
<evidence type="ECO:0000256" key="4">
    <source>
        <dbReference type="ARBA" id="ARBA00022692"/>
    </source>
</evidence>
<feature type="transmembrane region" description="Helical" evidence="7">
    <location>
        <begin position="312"/>
        <end position="330"/>
    </location>
</feature>
<feature type="transmembrane region" description="Helical" evidence="7">
    <location>
        <begin position="195"/>
        <end position="213"/>
    </location>
</feature>
<evidence type="ECO:0000256" key="3">
    <source>
        <dbReference type="ARBA" id="ARBA00022475"/>
    </source>
</evidence>
<feature type="transmembrane region" description="Helical" evidence="7">
    <location>
        <begin position="137"/>
        <end position="156"/>
    </location>
</feature>
<sequence length="372" mass="39727">MLGIVTLSYDALLFSTTHDFAMNTLSSPSPARGWSFWWKPALFVLVAVVGLYYVKWSPYYLKSFVAADKHSIGASILNDSPGAPLTAALSYSKVYFLAIWKAAVLGVILGSLLQVLIPRDWLLRLFGGSSFGSVLRGGLFALPGMMCTCCAAPLAAGMRRQQVSVGAALAFWIANPVLNPATLLFMGFVLGWGFVALRLVSGVVLVLGVSMIAQRISRPEQVPEAALDAVAAASVTDQTDFLTRWTRTLWQLFWSTIPVYVLAVLVLGAARVWLFPHVDGTMGNGLLWLVPMAIVGMLFVIPTAAEIPIVQTMLSLGMGMAPAVALLMTLPSVSLPSLLMLRKDFDGKVLVVVALLTVLVGVVSGLVGAAVL</sequence>
<keyword evidence="5 7" id="KW-1133">Transmembrane helix</keyword>
<feature type="transmembrane region" description="Helical" evidence="7">
    <location>
        <begin position="94"/>
        <end position="117"/>
    </location>
</feature>
<feature type="transmembrane region" description="Helical" evidence="7">
    <location>
        <begin position="350"/>
        <end position="371"/>
    </location>
</feature>
<dbReference type="KEGG" id="care:LT85_1299"/>
<evidence type="ECO:0000256" key="5">
    <source>
        <dbReference type="ARBA" id="ARBA00022989"/>
    </source>
</evidence>
<dbReference type="Proteomes" id="UP000030302">
    <property type="component" value="Chromosome"/>
</dbReference>
<organism evidence="8 9">
    <name type="scientific">Collimonas arenae</name>
    <dbReference type="NCBI Taxonomy" id="279058"/>
    <lineage>
        <taxon>Bacteria</taxon>
        <taxon>Pseudomonadati</taxon>
        <taxon>Pseudomonadota</taxon>
        <taxon>Betaproteobacteria</taxon>
        <taxon>Burkholderiales</taxon>
        <taxon>Oxalobacteraceae</taxon>
        <taxon>Collimonas</taxon>
    </lineage>
</organism>
<feature type="transmembrane region" description="Helical" evidence="7">
    <location>
        <begin position="168"/>
        <end position="189"/>
    </location>
</feature>
<evidence type="ECO:0000256" key="1">
    <source>
        <dbReference type="ARBA" id="ARBA00004651"/>
    </source>
</evidence>
<evidence type="ECO:0000256" key="2">
    <source>
        <dbReference type="ARBA" id="ARBA00006386"/>
    </source>
</evidence>
<comment type="similarity">
    <text evidence="2">Belongs to the UPF0718 family.</text>
</comment>
<keyword evidence="3" id="KW-1003">Cell membrane</keyword>
<dbReference type="HOGENOM" id="CLU_063039_0_0_4"/>
<evidence type="ECO:0000256" key="6">
    <source>
        <dbReference type="ARBA" id="ARBA00023136"/>
    </source>
</evidence>
<comment type="subcellular location">
    <subcellularLocation>
        <location evidence="1">Cell membrane</location>
        <topology evidence="1">Multi-pass membrane protein</topology>
    </subcellularLocation>
</comment>
<dbReference type="PANTHER" id="PTHR43299">
    <property type="entry name" value="UPF0718 PROTEIN YRAQ"/>
    <property type="match status" value="1"/>
</dbReference>
<evidence type="ECO:0000313" key="9">
    <source>
        <dbReference type="Proteomes" id="UP000030302"/>
    </source>
</evidence>
<protein>
    <submittedName>
        <fullName evidence="8">Protein yraQ</fullName>
    </submittedName>
</protein>
<dbReference type="Pfam" id="PF03773">
    <property type="entry name" value="ArsP_1"/>
    <property type="match status" value="1"/>
</dbReference>
<dbReference type="AlphaFoldDB" id="A0A0A1FC72"/>
<gene>
    <name evidence="8" type="ORF">LT85_1299</name>
</gene>
<accession>A0A0A1FC72</accession>
<dbReference type="GO" id="GO:0005886">
    <property type="term" value="C:plasma membrane"/>
    <property type="evidence" value="ECO:0007669"/>
    <property type="project" value="UniProtKB-SubCell"/>
</dbReference>
<proteinExistence type="inferred from homology"/>
<feature type="transmembrane region" description="Helical" evidence="7">
    <location>
        <begin position="252"/>
        <end position="274"/>
    </location>
</feature>
<evidence type="ECO:0000256" key="7">
    <source>
        <dbReference type="SAM" id="Phobius"/>
    </source>
</evidence>
<keyword evidence="9" id="KW-1185">Reference proteome</keyword>
<dbReference type="InterPro" id="IPR005524">
    <property type="entry name" value="DUF318"/>
</dbReference>
<keyword evidence="4 7" id="KW-0812">Transmembrane</keyword>
<dbReference type="STRING" id="279058.LT85_1299"/>
<dbReference type="EMBL" id="CP009962">
    <property type="protein sequence ID" value="AIY40457.1"/>
    <property type="molecule type" value="Genomic_DNA"/>
</dbReference>
<evidence type="ECO:0000313" key="8">
    <source>
        <dbReference type="EMBL" id="AIY40457.1"/>
    </source>
</evidence>
<dbReference type="PANTHER" id="PTHR43299:SF1">
    <property type="entry name" value="UPF0718 PROTEIN YRAQ"/>
    <property type="match status" value="1"/>
</dbReference>
<reference evidence="9" key="1">
    <citation type="journal article" date="2014" name="Soil Biol. Biochem.">
        <title>Structure and function of bacterial communities in ageing soils: Insights from the Mendocino ecological staircase.</title>
        <authorList>
            <person name="Uroz S."/>
            <person name="Tech J.J."/>
            <person name="Sawaya N.A."/>
            <person name="Frey-Klett P."/>
            <person name="Leveau J.H.J."/>
        </authorList>
    </citation>
    <scope>NUCLEOTIDE SEQUENCE [LARGE SCALE GENOMIC DNA]</scope>
    <source>
        <strain evidence="9">Cal35</strain>
    </source>
</reference>
<feature type="transmembrane region" description="Helical" evidence="7">
    <location>
        <begin position="36"/>
        <end position="54"/>
    </location>
</feature>